<reference evidence="1" key="1">
    <citation type="journal article" date="2021" name="Proc. Natl. Acad. Sci. U.S.A.">
        <title>A Catalog of Tens of Thousands of Viruses from Human Metagenomes Reveals Hidden Associations with Chronic Diseases.</title>
        <authorList>
            <person name="Tisza M.J."/>
            <person name="Buck C.B."/>
        </authorList>
    </citation>
    <scope>NUCLEOTIDE SEQUENCE</scope>
    <source>
        <strain evidence="1">Ctt8434</strain>
    </source>
</reference>
<name>A0A8S5U1H4_9CAUD</name>
<accession>A0A8S5U1H4</accession>
<protein>
    <submittedName>
        <fullName evidence="1">Minor capsid protein</fullName>
    </submittedName>
</protein>
<sequence>MPVKMQPTSVIKANLGIEPNGRVQKFFTSTCYRYMDKYVPKDTEVLRETVTIDSNSITYEQPYAHAQYIGEVNGGQVTNYTTPGTGPYWDERMKSADMQNVVAEVQDFIDKGGK</sequence>
<dbReference type="EMBL" id="BK015983">
    <property type="protein sequence ID" value="DAF88293.1"/>
    <property type="molecule type" value="Genomic_DNA"/>
</dbReference>
<evidence type="ECO:0000313" key="1">
    <source>
        <dbReference type="EMBL" id="DAF88293.1"/>
    </source>
</evidence>
<dbReference type="Pfam" id="PF11114">
    <property type="entry name" value="Minor_capsid_2"/>
    <property type="match status" value="1"/>
</dbReference>
<organism evidence="1">
    <name type="scientific">Siphoviridae sp. ctt8434</name>
    <dbReference type="NCBI Taxonomy" id="2825703"/>
    <lineage>
        <taxon>Viruses</taxon>
        <taxon>Duplodnaviria</taxon>
        <taxon>Heunggongvirae</taxon>
        <taxon>Uroviricota</taxon>
        <taxon>Caudoviricetes</taxon>
    </lineage>
</organism>
<dbReference type="InterPro" id="IPR021080">
    <property type="entry name" value="Minor_capsid_protein"/>
</dbReference>
<proteinExistence type="predicted"/>